<dbReference type="EMBL" id="CM001747">
    <property type="protein sequence ID" value="KJB53051.1"/>
    <property type="molecule type" value="Genomic_DNA"/>
</dbReference>
<evidence type="ECO:0000313" key="1">
    <source>
        <dbReference type="EMBL" id="KJB53051.1"/>
    </source>
</evidence>
<protein>
    <submittedName>
        <fullName evidence="1">Uncharacterized protein</fullName>
    </submittedName>
</protein>
<sequence length="163" mass="17787">MGNAVSCAPSIISGGGAVKVVFPNGNIQMYTKSVKAADLMVENPGQFVCDSGGLKVGFRVHGLTADEELERRRLYFLLPMELLYSVLTEEEMSCLSCKADKALKHASFNIGKILPVFNELCIFPFEAKSPPQNAVNDGAKDSVVVRFSKQRSWKPALETIVES</sequence>
<dbReference type="Proteomes" id="UP000032304">
    <property type="component" value="Chromosome 8"/>
</dbReference>
<dbReference type="STRING" id="29730.A0A0D2TEW9"/>
<reference evidence="2" key="3">
    <citation type="submission" date="2020-04" db="EMBL/GenBank/DDBJ databases">
        <authorList>
            <person name="Grover C.E."/>
            <person name="Arick M.A. II"/>
            <person name="Thrash A."/>
            <person name="Conover J.L."/>
            <person name="Sanders W.S."/>
            <person name="Peterson D.G."/>
            <person name="Scheffler J.A."/>
            <person name="Scheffler B.E."/>
            <person name="Wendel J.F."/>
        </authorList>
    </citation>
    <scope>NUCLEOTIDE SEQUENCE</scope>
    <source>
        <strain evidence="2">8</strain>
        <tissue evidence="2">Leaf</tissue>
    </source>
</reference>
<accession>A0A0D2TEW9</accession>
<gene>
    <name evidence="1" type="ORF">B456_008G290600</name>
    <name evidence="2" type="ORF">Gorai_010693</name>
</gene>
<dbReference type="OrthoDB" id="771105at2759"/>
<dbReference type="Gramene" id="KJB53051">
    <property type="protein sequence ID" value="KJB53051"/>
    <property type="gene ID" value="B456_008G290600"/>
</dbReference>
<dbReference type="InterPro" id="IPR025322">
    <property type="entry name" value="PADRE_dom"/>
</dbReference>
<dbReference type="AlphaFoldDB" id="A0A0D2TEW9"/>
<evidence type="ECO:0000313" key="4">
    <source>
        <dbReference type="Proteomes" id="UP000593578"/>
    </source>
</evidence>
<dbReference type="Pfam" id="PF14009">
    <property type="entry name" value="PADRE"/>
    <property type="match status" value="1"/>
</dbReference>
<proteinExistence type="predicted"/>
<evidence type="ECO:0000313" key="2">
    <source>
        <dbReference type="EMBL" id="MBA0593761.1"/>
    </source>
</evidence>
<keyword evidence="3" id="KW-1185">Reference proteome</keyword>
<dbReference type="PANTHER" id="PTHR33052">
    <property type="entry name" value="DUF4228 DOMAIN PROTEIN-RELATED"/>
    <property type="match status" value="1"/>
</dbReference>
<dbReference type="Proteomes" id="UP000593578">
    <property type="component" value="Unassembled WGS sequence"/>
</dbReference>
<dbReference type="OMA" id="EFCMFPS"/>
<name>A0A0D2TEW9_GOSRA</name>
<reference evidence="2 4" key="2">
    <citation type="journal article" date="2019" name="Genome Biol. Evol.">
        <title>Insights into the evolution of the New World diploid cottons (Gossypium, subgenus Houzingenia) based on genome sequencing.</title>
        <authorList>
            <person name="Grover C.E."/>
            <person name="Arick M.A. 2nd"/>
            <person name="Thrash A."/>
            <person name="Conover J.L."/>
            <person name="Sanders W.S."/>
            <person name="Peterson D.G."/>
            <person name="Frelichowski J.E."/>
            <person name="Scheffler J.A."/>
            <person name="Scheffler B.E."/>
            <person name="Wendel J.F."/>
        </authorList>
    </citation>
    <scope>NUCLEOTIDE SEQUENCE [LARGE SCALE GENOMIC DNA]</scope>
    <source>
        <strain evidence="2">8</strain>
        <tissue evidence="2">Leaf</tissue>
    </source>
</reference>
<dbReference type="EMBL" id="JABEZZ010000008">
    <property type="protein sequence ID" value="MBA0593761.1"/>
    <property type="molecule type" value="Genomic_DNA"/>
</dbReference>
<dbReference type="eggNOG" id="ENOG502S08H">
    <property type="taxonomic scope" value="Eukaryota"/>
</dbReference>
<dbReference type="KEGG" id="gra:105765687"/>
<reference evidence="1 3" key="1">
    <citation type="journal article" date="2012" name="Nature">
        <title>Repeated polyploidization of Gossypium genomes and the evolution of spinnable cotton fibres.</title>
        <authorList>
            <person name="Paterson A.H."/>
            <person name="Wendel J.F."/>
            <person name="Gundlach H."/>
            <person name="Guo H."/>
            <person name="Jenkins J."/>
            <person name="Jin D."/>
            <person name="Llewellyn D."/>
            <person name="Showmaker K.C."/>
            <person name="Shu S."/>
            <person name="Udall J."/>
            <person name="Yoo M.J."/>
            <person name="Byers R."/>
            <person name="Chen W."/>
            <person name="Doron-Faigenboim A."/>
            <person name="Duke M.V."/>
            <person name="Gong L."/>
            <person name="Grimwood J."/>
            <person name="Grover C."/>
            <person name="Grupp K."/>
            <person name="Hu G."/>
            <person name="Lee T.H."/>
            <person name="Li J."/>
            <person name="Lin L."/>
            <person name="Liu T."/>
            <person name="Marler B.S."/>
            <person name="Page J.T."/>
            <person name="Roberts A.W."/>
            <person name="Romanel E."/>
            <person name="Sanders W.S."/>
            <person name="Szadkowski E."/>
            <person name="Tan X."/>
            <person name="Tang H."/>
            <person name="Xu C."/>
            <person name="Wang J."/>
            <person name="Wang Z."/>
            <person name="Zhang D."/>
            <person name="Zhang L."/>
            <person name="Ashrafi H."/>
            <person name="Bedon F."/>
            <person name="Bowers J.E."/>
            <person name="Brubaker C.L."/>
            <person name="Chee P.W."/>
            <person name="Das S."/>
            <person name="Gingle A.R."/>
            <person name="Haigler C.H."/>
            <person name="Harker D."/>
            <person name="Hoffmann L.V."/>
            <person name="Hovav R."/>
            <person name="Jones D.C."/>
            <person name="Lemke C."/>
            <person name="Mansoor S."/>
            <person name="ur Rahman M."/>
            <person name="Rainville L.N."/>
            <person name="Rambani A."/>
            <person name="Reddy U.K."/>
            <person name="Rong J.K."/>
            <person name="Saranga Y."/>
            <person name="Scheffler B.E."/>
            <person name="Scheffler J.A."/>
            <person name="Stelly D.M."/>
            <person name="Triplett B.A."/>
            <person name="Van Deynze A."/>
            <person name="Vaslin M.F."/>
            <person name="Waghmare V.N."/>
            <person name="Walford S.A."/>
            <person name="Wright R.J."/>
            <person name="Zaki E.A."/>
            <person name="Zhang T."/>
            <person name="Dennis E.S."/>
            <person name="Mayer K.F."/>
            <person name="Peterson D.G."/>
            <person name="Rokhsar D.S."/>
            <person name="Wang X."/>
            <person name="Schmutz J."/>
        </authorList>
    </citation>
    <scope>NUCLEOTIDE SEQUENCE [LARGE SCALE GENOMIC DNA]</scope>
</reference>
<evidence type="ECO:0000313" key="3">
    <source>
        <dbReference type="Proteomes" id="UP000032304"/>
    </source>
</evidence>
<organism evidence="1 3">
    <name type="scientific">Gossypium raimondii</name>
    <name type="common">Peruvian cotton</name>
    <name type="synonym">Gossypium klotzschianum subsp. raimondii</name>
    <dbReference type="NCBI Taxonomy" id="29730"/>
    <lineage>
        <taxon>Eukaryota</taxon>
        <taxon>Viridiplantae</taxon>
        <taxon>Streptophyta</taxon>
        <taxon>Embryophyta</taxon>
        <taxon>Tracheophyta</taxon>
        <taxon>Spermatophyta</taxon>
        <taxon>Magnoliopsida</taxon>
        <taxon>eudicotyledons</taxon>
        <taxon>Gunneridae</taxon>
        <taxon>Pentapetalae</taxon>
        <taxon>rosids</taxon>
        <taxon>malvids</taxon>
        <taxon>Malvales</taxon>
        <taxon>Malvaceae</taxon>
        <taxon>Malvoideae</taxon>
        <taxon>Gossypium</taxon>
    </lineage>
</organism>